<gene>
    <name evidence="1" type="ORF">MNBD_ALPHA11-126</name>
</gene>
<organism evidence="1">
    <name type="scientific">hydrothermal vent metagenome</name>
    <dbReference type="NCBI Taxonomy" id="652676"/>
    <lineage>
        <taxon>unclassified sequences</taxon>
        <taxon>metagenomes</taxon>
        <taxon>ecological metagenomes</taxon>
    </lineage>
</organism>
<sequence>MDLAATLYPLGMLGLPDELALKYALNEPLSSEEKRQIDESMVMAFKLVDNIGHMHGVAQAILYCRKGFDGSGYPADGLGGMKLPQNARLLKILIDLVDASTGEGNSRADGFVAMASRKNEYDLEMLKIVYMELLEAESSETEKIQSLSLPPTLLHPGDILLKDIVDKKKRLLLASGSELSDISIKRLKSLSANGEISGKFKVRRGEVKQGSPATS</sequence>
<accession>A0A3B0UA86</accession>
<reference evidence="1" key="1">
    <citation type="submission" date="2018-06" db="EMBL/GenBank/DDBJ databases">
        <authorList>
            <person name="Zhirakovskaya E."/>
        </authorList>
    </citation>
    <scope>NUCLEOTIDE SEQUENCE</scope>
</reference>
<dbReference type="AlphaFoldDB" id="A0A3B0UA86"/>
<proteinExistence type="predicted"/>
<dbReference type="Pfam" id="PF13487">
    <property type="entry name" value="HD_5"/>
    <property type="match status" value="1"/>
</dbReference>
<dbReference type="EMBL" id="UOEQ01000407">
    <property type="protein sequence ID" value="VAW22267.1"/>
    <property type="molecule type" value="Genomic_DNA"/>
</dbReference>
<name>A0A3B0UA86_9ZZZZ</name>
<dbReference type="Gene3D" id="1.10.3210.10">
    <property type="entry name" value="Hypothetical protein af1432"/>
    <property type="match status" value="1"/>
</dbReference>
<protein>
    <recommendedName>
        <fullName evidence="2">HD-GYP domain-containing protein</fullName>
    </recommendedName>
</protein>
<evidence type="ECO:0008006" key="2">
    <source>
        <dbReference type="Google" id="ProtNLM"/>
    </source>
</evidence>
<evidence type="ECO:0000313" key="1">
    <source>
        <dbReference type="EMBL" id="VAW22267.1"/>
    </source>
</evidence>